<dbReference type="SMART" id="SM00768">
    <property type="entry name" value="X8"/>
    <property type="match status" value="1"/>
</dbReference>
<dbReference type="GO" id="GO:0098552">
    <property type="term" value="C:side of membrane"/>
    <property type="evidence" value="ECO:0007669"/>
    <property type="project" value="UniProtKB-KW"/>
</dbReference>
<dbReference type="AlphaFoldDB" id="A0A803MCH7"/>
<dbReference type="GO" id="GO:0005975">
    <property type="term" value="P:carbohydrate metabolic process"/>
    <property type="evidence" value="ECO:0007669"/>
    <property type="project" value="InterPro"/>
</dbReference>
<reference evidence="19" key="1">
    <citation type="journal article" date="2017" name="Nature">
        <title>The genome of Chenopodium quinoa.</title>
        <authorList>
            <person name="Jarvis D.E."/>
            <person name="Ho Y.S."/>
            <person name="Lightfoot D.J."/>
            <person name="Schmoeckel S.M."/>
            <person name="Li B."/>
            <person name="Borm T.J.A."/>
            <person name="Ohyanagi H."/>
            <person name="Mineta K."/>
            <person name="Michell C.T."/>
            <person name="Saber N."/>
            <person name="Kharbatia N.M."/>
            <person name="Rupper R.R."/>
            <person name="Sharp A.R."/>
            <person name="Dally N."/>
            <person name="Boughton B.A."/>
            <person name="Woo Y.H."/>
            <person name="Gao G."/>
            <person name="Schijlen E.G.W.M."/>
            <person name="Guo X."/>
            <person name="Momin A.A."/>
            <person name="Negrao S."/>
            <person name="Al-Babili S."/>
            <person name="Gehring C."/>
            <person name="Roessner U."/>
            <person name="Jung C."/>
            <person name="Murphy K."/>
            <person name="Arold S.T."/>
            <person name="Gojobori T."/>
            <person name="van der Linden C.G."/>
            <person name="van Loo E.N."/>
            <person name="Jellen E.N."/>
            <person name="Maughan P.J."/>
            <person name="Tester M."/>
        </authorList>
    </citation>
    <scope>NUCLEOTIDE SEQUENCE [LARGE SCALE GENOMIC DNA]</scope>
    <source>
        <strain evidence="19">cv. PI 614886</strain>
    </source>
</reference>
<dbReference type="SUPFAM" id="SSF51445">
    <property type="entry name" value="(Trans)glycosidases"/>
    <property type="match status" value="1"/>
</dbReference>
<dbReference type="FunFam" id="1.20.58.1040:FF:000002">
    <property type="entry name" value="Glucan endo-1,3-beta-glucosidase 8"/>
    <property type="match status" value="1"/>
</dbReference>
<dbReference type="GeneID" id="110692664"/>
<keyword evidence="11" id="KW-1015">Disulfide bond</keyword>
<proteinExistence type="inferred from homology"/>
<keyword evidence="6" id="KW-0336">GPI-anchor</keyword>
<keyword evidence="8 16" id="KW-0378">Hydrolase</keyword>
<evidence type="ECO:0000256" key="4">
    <source>
        <dbReference type="ARBA" id="ARBA00012780"/>
    </source>
</evidence>
<dbReference type="Gene3D" id="1.20.58.1040">
    <property type="match status" value="1"/>
</dbReference>
<dbReference type="FunFam" id="3.20.20.80:FF:000008">
    <property type="entry name" value="Glucan endo-1,3-beta-glucosidase 5"/>
    <property type="match status" value="1"/>
</dbReference>
<evidence type="ECO:0000256" key="17">
    <source>
        <dbReference type="SAM" id="SignalP"/>
    </source>
</evidence>
<dbReference type="KEGG" id="cqi:110692664"/>
<evidence type="ECO:0000256" key="3">
    <source>
        <dbReference type="ARBA" id="ARBA00008773"/>
    </source>
</evidence>
<dbReference type="EnsemblPlants" id="AUR62027170-RA">
    <property type="protein sequence ID" value="AUR62027170-RA:cds"/>
    <property type="gene ID" value="AUR62027170"/>
</dbReference>
<comment type="similarity">
    <text evidence="3 15">Belongs to the glycosyl hydrolase 17 family.</text>
</comment>
<dbReference type="EC" id="3.2.1.39" evidence="4"/>
<reference evidence="19" key="2">
    <citation type="submission" date="2021-03" db="UniProtKB">
        <authorList>
            <consortium name="EnsemblPlants"/>
        </authorList>
    </citation>
    <scope>IDENTIFICATION</scope>
</reference>
<organism evidence="19 20">
    <name type="scientific">Chenopodium quinoa</name>
    <name type="common">Quinoa</name>
    <dbReference type="NCBI Taxonomy" id="63459"/>
    <lineage>
        <taxon>Eukaryota</taxon>
        <taxon>Viridiplantae</taxon>
        <taxon>Streptophyta</taxon>
        <taxon>Embryophyta</taxon>
        <taxon>Tracheophyta</taxon>
        <taxon>Spermatophyta</taxon>
        <taxon>Magnoliopsida</taxon>
        <taxon>eudicotyledons</taxon>
        <taxon>Gunneridae</taxon>
        <taxon>Pentapetalae</taxon>
        <taxon>Caryophyllales</taxon>
        <taxon>Chenopodiaceae</taxon>
        <taxon>Chenopodioideae</taxon>
        <taxon>Atripliceae</taxon>
        <taxon>Chenopodium</taxon>
    </lineage>
</organism>
<dbReference type="PROSITE" id="PS00587">
    <property type="entry name" value="GLYCOSYL_HYDROL_F17"/>
    <property type="match status" value="1"/>
</dbReference>
<protein>
    <recommendedName>
        <fullName evidence="4">glucan endo-1,3-beta-D-glucosidase</fullName>
        <ecNumber evidence="4">3.2.1.39</ecNumber>
    </recommendedName>
</protein>
<dbReference type="Proteomes" id="UP000596660">
    <property type="component" value="Unplaced"/>
</dbReference>
<name>A0A803MCH7_CHEQI</name>
<dbReference type="GO" id="GO:0005886">
    <property type="term" value="C:plasma membrane"/>
    <property type="evidence" value="ECO:0007669"/>
    <property type="project" value="UniProtKB-SubCell"/>
</dbReference>
<accession>A0A803MCH7</accession>
<feature type="chain" id="PRO_5030680506" description="glucan endo-1,3-beta-D-glucosidase" evidence="17">
    <location>
        <begin position="22"/>
        <end position="480"/>
    </location>
</feature>
<evidence type="ECO:0000256" key="2">
    <source>
        <dbReference type="ARBA" id="ARBA00004609"/>
    </source>
</evidence>
<evidence type="ECO:0000256" key="1">
    <source>
        <dbReference type="ARBA" id="ARBA00000382"/>
    </source>
</evidence>
<dbReference type="PANTHER" id="PTHR32227">
    <property type="entry name" value="GLUCAN ENDO-1,3-BETA-GLUCOSIDASE BG1-RELATED-RELATED"/>
    <property type="match status" value="1"/>
</dbReference>
<evidence type="ECO:0000256" key="11">
    <source>
        <dbReference type="ARBA" id="ARBA00023157"/>
    </source>
</evidence>
<keyword evidence="5" id="KW-1003">Cell membrane</keyword>
<evidence type="ECO:0000256" key="14">
    <source>
        <dbReference type="ARBA" id="ARBA00023295"/>
    </source>
</evidence>
<dbReference type="GO" id="GO:0042973">
    <property type="term" value="F:glucan endo-1,3-beta-D-glucosidase activity"/>
    <property type="evidence" value="ECO:0007669"/>
    <property type="project" value="UniProtKB-EC"/>
</dbReference>
<evidence type="ECO:0000256" key="7">
    <source>
        <dbReference type="ARBA" id="ARBA00022729"/>
    </source>
</evidence>
<gene>
    <name evidence="19" type="primary">LOC110692664</name>
</gene>
<evidence type="ECO:0000256" key="16">
    <source>
        <dbReference type="RuleBase" id="RU004336"/>
    </source>
</evidence>
<dbReference type="InterPro" id="IPR017853">
    <property type="entry name" value="GH"/>
</dbReference>
<keyword evidence="10" id="KW-0472">Membrane</keyword>
<evidence type="ECO:0000256" key="12">
    <source>
        <dbReference type="ARBA" id="ARBA00023180"/>
    </source>
</evidence>
<sequence length="480" mass="52873">MARAMVLWLWTFIMLVAMVNGADQKDNIGVNWGNIASHPLPPSNVVGMLKDNGLNKVKLFDADSSTLNALAGTGIEVMVAIPNDMLSRMNKYKHAKEWVKKNVTKHLYDGGVNIRYVAVGNEPLLTSYNDSFKQTTFPALQNIMKALEESGHGDIKASVPLNADVYESSSTMPSSGDFRGDVKDLMLDIVGFLKEKGAPFIVNIYPFLSLYQNPNFPEDFAFFDGGAKTINDNSHTYSNVFDANFDTLVSALKKNGYGDLKIVVGEIGWPTDGHIKATTKLAKKFYDGLLKKLASNKGTPMRPGPMEAYLFGLLDENMKSIDPGDFERHWGIFRYDGQPKFPMDLNGKGNDKMPIGAKGVQYMESKWCVFNTDAKNQDKIVGSVEYACSRSDCTSLGYGSSCNDLDANGNISYAFNMYFQMNDQSVEACQFDGLATITSTNASQQGCLFPIEVVSAAIRISMVPTEAVLLVFTLMLFLLL</sequence>
<evidence type="ECO:0000313" key="19">
    <source>
        <dbReference type="EnsemblPlants" id="AUR62027170-RA:cds"/>
    </source>
</evidence>
<dbReference type="Gramene" id="AUR62027170-RA">
    <property type="protein sequence ID" value="AUR62027170-RA:cds"/>
    <property type="gene ID" value="AUR62027170"/>
</dbReference>
<evidence type="ECO:0000256" key="10">
    <source>
        <dbReference type="ARBA" id="ARBA00023136"/>
    </source>
</evidence>
<dbReference type="OMA" id="KMEVYLF"/>
<evidence type="ECO:0000256" key="9">
    <source>
        <dbReference type="ARBA" id="ARBA00022821"/>
    </source>
</evidence>
<dbReference type="SMR" id="A0A803MCH7"/>
<evidence type="ECO:0000259" key="18">
    <source>
        <dbReference type="SMART" id="SM00768"/>
    </source>
</evidence>
<feature type="signal peptide" evidence="17">
    <location>
        <begin position="1"/>
        <end position="21"/>
    </location>
</feature>
<dbReference type="Pfam" id="PF00332">
    <property type="entry name" value="Glyco_hydro_17"/>
    <property type="match status" value="1"/>
</dbReference>
<evidence type="ECO:0000256" key="13">
    <source>
        <dbReference type="ARBA" id="ARBA00023288"/>
    </source>
</evidence>
<dbReference type="RefSeq" id="XP_021725386.1">
    <property type="nucleotide sequence ID" value="XM_021869694.1"/>
</dbReference>
<keyword evidence="7 17" id="KW-0732">Signal</keyword>
<comment type="catalytic activity">
    <reaction evidence="1">
        <text>Hydrolysis of (1-&gt;3)-beta-D-glucosidic linkages in (1-&gt;3)-beta-D-glucans.</text>
        <dbReference type="EC" id="3.2.1.39"/>
    </reaction>
</comment>
<keyword evidence="20" id="KW-1185">Reference proteome</keyword>
<comment type="subcellular location">
    <subcellularLocation>
        <location evidence="2">Cell membrane</location>
        <topology evidence="2">Lipid-anchor</topology>
        <topology evidence="2">GPI-anchor</topology>
    </subcellularLocation>
</comment>
<keyword evidence="12" id="KW-0325">Glycoprotein</keyword>
<keyword evidence="14 16" id="KW-0326">Glycosidase</keyword>
<dbReference type="InterPro" id="IPR044965">
    <property type="entry name" value="Glyco_hydro_17_plant"/>
</dbReference>
<feature type="domain" description="X8" evidence="18">
    <location>
        <begin position="366"/>
        <end position="449"/>
    </location>
</feature>
<dbReference type="OrthoDB" id="408788at2759"/>
<evidence type="ECO:0000256" key="6">
    <source>
        <dbReference type="ARBA" id="ARBA00022622"/>
    </source>
</evidence>
<evidence type="ECO:0000313" key="20">
    <source>
        <dbReference type="Proteomes" id="UP000596660"/>
    </source>
</evidence>
<keyword evidence="13" id="KW-0449">Lipoprotein</keyword>
<evidence type="ECO:0000256" key="8">
    <source>
        <dbReference type="ARBA" id="ARBA00022801"/>
    </source>
</evidence>
<dbReference type="Pfam" id="PF07983">
    <property type="entry name" value="X8"/>
    <property type="match status" value="1"/>
</dbReference>
<dbReference type="InterPro" id="IPR000490">
    <property type="entry name" value="Glyco_hydro_17"/>
</dbReference>
<dbReference type="Gene3D" id="3.20.20.80">
    <property type="entry name" value="Glycosidases"/>
    <property type="match status" value="1"/>
</dbReference>
<evidence type="ECO:0000256" key="5">
    <source>
        <dbReference type="ARBA" id="ARBA00022475"/>
    </source>
</evidence>
<dbReference type="GO" id="GO:0006952">
    <property type="term" value="P:defense response"/>
    <property type="evidence" value="ECO:0007669"/>
    <property type="project" value="UniProtKB-KW"/>
</dbReference>
<dbReference type="InterPro" id="IPR012946">
    <property type="entry name" value="X8"/>
</dbReference>
<evidence type="ECO:0000256" key="15">
    <source>
        <dbReference type="RuleBase" id="RU004335"/>
    </source>
</evidence>
<keyword evidence="9" id="KW-0611">Plant defense</keyword>